<accession>A0A836H5I2</accession>
<dbReference type="GeneID" id="92513640"/>
<dbReference type="RefSeq" id="XP_067177738.1">
    <property type="nucleotide sequence ID" value="XM_067321128.1"/>
</dbReference>
<dbReference type="EMBL" id="JAFEUZ010000027">
    <property type="protein sequence ID" value="KAG5475473.1"/>
    <property type="molecule type" value="Genomic_DNA"/>
</dbReference>
<evidence type="ECO:0000313" key="1">
    <source>
        <dbReference type="EMBL" id="KAG5475473.1"/>
    </source>
</evidence>
<organism evidence="1 2">
    <name type="scientific">Leishmania martiniquensis</name>
    <dbReference type="NCBI Taxonomy" id="1580590"/>
    <lineage>
        <taxon>Eukaryota</taxon>
        <taxon>Discoba</taxon>
        <taxon>Euglenozoa</taxon>
        <taxon>Kinetoplastea</taxon>
        <taxon>Metakinetoplastina</taxon>
        <taxon>Trypanosomatida</taxon>
        <taxon>Trypanosomatidae</taxon>
        <taxon>Leishmaniinae</taxon>
        <taxon>Leishmania</taxon>
    </lineage>
</organism>
<keyword evidence="2" id="KW-1185">Reference proteome</keyword>
<proteinExistence type="predicted"/>
<sequence>MPSEATLSIDARKWTETVEAAGASCLFSAVSAKNVTHVLSTATVRAPQKQLCAAVSTFVPAMLENAHGVSILTALVRYGTTATVEQVASKLVESDKSVWSFTAPPKKELTKCLSQLLERLVYREDCHGESCKALIGRLKALNKRTLMTSSFTLPATARLALVDKAFAAALLSSSEAQKALANSCLDAATAAAAEEFCRTLFERSTDKAAGDFVWKALGASMKANAKAHPREAILTLLAAHAPVPLVNKMTKAMAQWPTVRDLCVRDSYAHIIAHLLERCDDERVGNELVAAVIKQETDVTERMGARKSAQHHLLAALSAKPSYAQTLEKLLGASQTKRLAAARLRFANATQPKAVTTQQAILDKLKKLCSTTGSSFGAGAKRLRE</sequence>
<reference evidence="2" key="2">
    <citation type="journal article" date="2021" name="Sci. Data">
        <title>Chromosome-scale genome sequencing, assembly and annotation of six genomes from subfamily Leishmaniinae.</title>
        <authorList>
            <person name="Almutairi H."/>
            <person name="Urbaniak M.D."/>
            <person name="Bates M.D."/>
            <person name="Jariyapan N."/>
            <person name="Kwakye-Nuako G."/>
            <person name="Thomaz Soccol V."/>
            <person name="Al-Salem W.S."/>
            <person name="Dillon R.J."/>
            <person name="Bates P.A."/>
            <person name="Gatherer D."/>
        </authorList>
    </citation>
    <scope>NUCLEOTIDE SEQUENCE [LARGE SCALE GENOMIC DNA]</scope>
</reference>
<gene>
    <name evidence="1" type="ORF">LSCM1_03593</name>
</gene>
<dbReference type="KEGG" id="lmat:92513640"/>
<evidence type="ECO:0000313" key="2">
    <source>
        <dbReference type="Proteomes" id="UP000673552"/>
    </source>
</evidence>
<name>A0A836H5I2_9TRYP</name>
<reference evidence="2" key="1">
    <citation type="journal article" date="2021" name="Microbiol. Resour. Announc.">
        <title>LGAAP: Leishmaniinae Genome Assembly and Annotation Pipeline.</title>
        <authorList>
            <person name="Almutairi H."/>
            <person name="Urbaniak M.D."/>
            <person name="Bates M.D."/>
            <person name="Jariyapan N."/>
            <person name="Kwakye-Nuako G."/>
            <person name="Thomaz-Soccol V."/>
            <person name="Al-Salem W.S."/>
            <person name="Dillon R.J."/>
            <person name="Bates P.A."/>
            <person name="Gatherer D."/>
        </authorList>
    </citation>
    <scope>NUCLEOTIDE SEQUENCE [LARGE SCALE GENOMIC DNA]</scope>
</reference>
<dbReference type="AlphaFoldDB" id="A0A836H5I2"/>
<comment type="caution">
    <text evidence="1">The sequence shown here is derived from an EMBL/GenBank/DDBJ whole genome shotgun (WGS) entry which is preliminary data.</text>
</comment>
<protein>
    <submittedName>
        <fullName evidence="1">Uncharacterized protein</fullName>
    </submittedName>
</protein>
<dbReference type="Proteomes" id="UP000673552">
    <property type="component" value="Unassembled WGS sequence"/>
</dbReference>
<dbReference type="OrthoDB" id="276683at2759"/>
<dbReference type="SMR" id="A0A836H5I2"/>